<name>A0ABC9FYR2_9POAL</name>
<organism evidence="2 3">
    <name type="scientific">Urochloa decumbens</name>
    <dbReference type="NCBI Taxonomy" id="240449"/>
    <lineage>
        <taxon>Eukaryota</taxon>
        <taxon>Viridiplantae</taxon>
        <taxon>Streptophyta</taxon>
        <taxon>Embryophyta</taxon>
        <taxon>Tracheophyta</taxon>
        <taxon>Spermatophyta</taxon>
        <taxon>Magnoliopsida</taxon>
        <taxon>Liliopsida</taxon>
        <taxon>Poales</taxon>
        <taxon>Poaceae</taxon>
        <taxon>PACMAD clade</taxon>
        <taxon>Panicoideae</taxon>
        <taxon>Panicodae</taxon>
        <taxon>Paniceae</taxon>
        <taxon>Melinidinae</taxon>
        <taxon>Urochloa</taxon>
    </lineage>
</organism>
<dbReference type="InterPro" id="IPR056592">
    <property type="entry name" value="Beta-prop_At3g26010-like"/>
</dbReference>
<dbReference type="Gene3D" id="1.20.1280.50">
    <property type="match status" value="1"/>
</dbReference>
<dbReference type="Pfam" id="PF00646">
    <property type="entry name" value="F-box"/>
    <property type="match status" value="1"/>
</dbReference>
<dbReference type="InterPro" id="IPR001810">
    <property type="entry name" value="F-box_dom"/>
</dbReference>
<gene>
    <name evidence="2" type="ORF">URODEC1_LOCUS109994</name>
</gene>
<dbReference type="SUPFAM" id="SSF81383">
    <property type="entry name" value="F-box domain"/>
    <property type="match status" value="1"/>
</dbReference>
<evidence type="ECO:0000259" key="1">
    <source>
        <dbReference type="PROSITE" id="PS50181"/>
    </source>
</evidence>
<dbReference type="PANTHER" id="PTHR35546:SF80">
    <property type="entry name" value="F-BOX DOMAIN CONTAINING PROTEIN EXPRESSED"/>
    <property type="match status" value="1"/>
</dbReference>
<keyword evidence="3" id="KW-1185">Reference proteome</keyword>
<accession>A0ABC9FYR2</accession>
<dbReference type="InterPro" id="IPR036047">
    <property type="entry name" value="F-box-like_dom_sf"/>
</dbReference>
<dbReference type="Proteomes" id="UP001497457">
    <property type="component" value="Chromosome 7b"/>
</dbReference>
<dbReference type="PROSITE" id="PS50181">
    <property type="entry name" value="FBOX"/>
    <property type="match status" value="1"/>
</dbReference>
<dbReference type="AlphaFoldDB" id="A0ABC9FYR2"/>
<dbReference type="PANTHER" id="PTHR35546">
    <property type="entry name" value="F-BOX PROTEIN INTERACTION DOMAIN PROTEIN-RELATED"/>
    <property type="match status" value="1"/>
</dbReference>
<reference evidence="3" key="1">
    <citation type="submission" date="2024-06" db="EMBL/GenBank/DDBJ databases">
        <authorList>
            <person name="Ryan C."/>
        </authorList>
    </citation>
    <scope>NUCLEOTIDE SEQUENCE [LARGE SCALE GENOMIC DNA]</scope>
</reference>
<evidence type="ECO:0000313" key="2">
    <source>
        <dbReference type="EMBL" id="CAL5083533.1"/>
    </source>
</evidence>
<dbReference type="InterPro" id="IPR055290">
    <property type="entry name" value="At3g26010-like"/>
</dbReference>
<protein>
    <recommendedName>
        <fullName evidence="1">F-box domain-containing protein</fullName>
    </recommendedName>
</protein>
<evidence type="ECO:0000313" key="3">
    <source>
        <dbReference type="Proteomes" id="UP001497457"/>
    </source>
</evidence>
<proteinExistence type="predicted"/>
<dbReference type="Pfam" id="PF24750">
    <property type="entry name" value="b-prop_At3g26010-like"/>
    <property type="match status" value="1"/>
</dbReference>
<dbReference type="CDD" id="cd22157">
    <property type="entry name" value="F-box_AtFBW1-like"/>
    <property type="match status" value="1"/>
</dbReference>
<feature type="domain" description="F-box" evidence="1">
    <location>
        <begin position="5"/>
        <end position="54"/>
    </location>
</feature>
<sequence>MEQCTTATAYLPDELVVEILARLPAKSLCRFKCVSRRWRRLISDPAYRAQFAQTLSGFFFTSRKPRWRFTALSSSVTPLGGDGGPPLVDAALSFLPPTCGEIEILDSCNGLLLLRSDERPSRPLAPFYVVCNPATREWVALPQPKYTEYSVGLRVWYAAVGFDPAISSHFHVFQVVEDDDGMRGMECFVYAVEVYSSETGTWDVMECKRDWLDFVGRMTYFNGFLHLPVECRAVASVDTKGQSWRLTQVQDRRYDTGRSYVGYSQGRLLYMNNSPKDDVMSVFVLDDQDSEEWALKHNVSKSDLLFERWRHPMRPTYYIAGFHPDGDLIFFYDRTQKTLISYDMNRDNWHVVCALEDFAHTHHPFFPYVPWYSRGLASLNNALQSPLQG</sequence>
<dbReference type="EMBL" id="OZ075117">
    <property type="protein sequence ID" value="CAL5083533.1"/>
    <property type="molecule type" value="Genomic_DNA"/>
</dbReference>
<reference evidence="2 3" key="2">
    <citation type="submission" date="2024-10" db="EMBL/GenBank/DDBJ databases">
        <authorList>
            <person name="Ryan C."/>
        </authorList>
    </citation>
    <scope>NUCLEOTIDE SEQUENCE [LARGE SCALE GENOMIC DNA]</scope>
</reference>
<dbReference type="SMART" id="SM00256">
    <property type="entry name" value="FBOX"/>
    <property type="match status" value="1"/>
</dbReference>